<keyword evidence="1" id="KW-0732">Signal</keyword>
<keyword evidence="3" id="KW-1185">Reference proteome</keyword>
<evidence type="ECO:0000313" key="3">
    <source>
        <dbReference type="Proteomes" id="UP001623592"/>
    </source>
</evidence>
<dbReference type="Proteomes" id="UP001623592">
    <property type="component" value="Unassembled WGS sequence"/>
</dbReference>
<accession>A0ABW8TBQ8</accession>
<reference evidence="2 3" key="1">
    <citation type="submission" date="2024-11" db="EMBL/GenBank/DDBJ databases">
        <authorList>
            <person name="Heng Y.C."/>
            <person name="Lim A.C.H."/>
            <person name="Lee J.K.Y."/>
            <person name="Kittelmann S."/>
        </authorList>
    </citation>
    <scope>NUCLEOTIDE SEQUENCE [LARGE SCALE GENOMIC DNA]</scope>
    <source>
        <strain evidence="2 3">WILCCON 0114</strain>
    </source>
</reference>
<feature type="signal peptide" evidence="1">
    <location>
        <begin position="1"/>
        <end position="28"/>
    </location>
</feature>
<feature type="chain" id="PRO_5045223796" evidence="1">
    <location>
        <begin position="29"/>
        <end position="443"/>
    </location>
</feature>
<evidence type="ECO:0000313" key="2">
    <source>
        <dbReference type="EMBL" id="MFL0249142.1"/>
    </source>
</evidence>
<protein>
    <submittedName>
        <fullName evidence="2">Uncharacterized protein</fullName>
    </submittedName>
</protein>
<sequence>MNFKKTLGLVLTAALVSSSIVAVKPAKAATTSATPVVATAPISSTVQSFSYFFAQKSLAFDGDRDSCVVSTAYNGQVQYEMWVKQVSDPNAKWQVVSKGADGKPGYAEATDGNNSLYTIPLVDGFSFKQGNYIIAVYAKVANTDGAKSNGLKIDGSGVAGSTGTEQKFDVATSAKLQVKSSSDKQKYDDVMSGDFMFTPGTLVAGQKTTFKGFASQKDGAKYKFIVRKSGTDGSDIKNYTFLNDSFQSSVDWTPAEAGTYEVIAWSEAKVNKGGARDGWAISTVTVAAAPVQSKLTVTKVADFNPFMGVQQITVNDSSLVSKVLVDGKETKFSAPDATTVRMVLDNEPTTIVLVDKDGNQVTAKGGSTPTTKTLTVTKVADFNPFMGVQQVTVNDSSLVSKVLINGKEAKFSAPDATTVRLVLDDEPTSIVLVDAQGNQVTAK</sequence>
<gene>
    <name evidence="2" type="ORF">ACJDT4_01810</name>
</gene>
<proteinExistence type="predicted"/>
<evidence type="ECO:0000256" key="1">
    <source>
        <dbReference type="SAM" id="SignalP"/>
    </source>
</evidence>
<organism evidence="2 3">
    <name type="scientific">Clostridium neuense</name>
    <dbReference type="NCBI Taxonomy" id="1728934"/>
    <lineage>
        <taxon>Bacteria</taxon>
        <taxon>Bacillati</taxon>
        <taxon>Bacillota</taxon>
        <taxon>Clostridia</taxon>
        <taxon>Eubacteriales</taxon>
        <taxon>Clostridiaceae</taxon>
        <taxon>Clostridium</taxon>
    </lineage>
</organism>
<dbReference type="RefSeq" id="WP_406785816.1">
    <property type="nucleotide sequence ID" value="NZ_JBJIAA010000001.1"/>
</dbReference>
<name>A0ABW8TBQ8_9CLOT</name>
<comment type="caution">
    <text evidence="2">The sequence shown here is derived from an EMBL/GenBank/DDBJ whole genome shotgun (WGS) entry which is preliminary data.</text>
</comment>
<dbReference type="EMBL" id="JBJIAA010000001">
    <property type="protein sequence ID" value="MFL0249142.1"/>
    <property type="molecule type" value="Genomic_DNA"/>
</dbReference>